<accession>A0A9N9RWX0</accession>
<organism evidence="1 2">
    <name type="scientific">Chironomus riparius</name>
    <dbReference type="NCBI Taxonomy" id="315576"/>
    <lineage>
        <taxon>Eukaryota</taxon>
        <taxon>Metazoa</taxon>
        <taxon>Ecdysozoa</taxon>
        <taxon>Arthropoda</taxon>
        <taxon>Hexapoda</taxon>
        <taxon>Insecta</taxon>
        <taxon>Pterygota</taxon>
        <taxon>Neoptera</taxon>
        <taxon>Endopterygota</taxon>
        <taxon>Diptera</taxon>
        <taxon>Nematocera</taxon>
        <taxon>Chironomoidea</taxon>
        <taxon>Chironomidae</taxon>
        <taxon>Chironominae</taxon>
        <taxon>Chironomus</taxon>
    </lineage>
</organism>
<name>A0A9N9RWX0_9DIPT</name>
<evidence type="ECO:0000313" key="1">
    <source>
        <dbReference type="EMBL" id="CAG9806735.1"/>
    </source>
</evidence>
<proteinExistence type="predicted"/>
<dbReference type="OrthoDB" id="417678at2759"/>
<protein>
    <submittedName>
        <fullName evidence="1">Uncharacterized protein</fullName>
    </submittedName>
</protein>
<dbReference type="EMBL" id="OU895879">
    <property type="protein sequence ID" value="CAG9806735.1"/>
    <property type="molecule type" value="Genomic_DNA"/>
</dbReference>
<evidence type="ECO:0000313" key="2">
    <source>
        <dbReference type="Proteomes" id="UP001153620"/>
    </source>
</evidence>
<keyword evidence="2" id="KW-1185">Reference proteome</keyword>
<gene>
    <name evidence="1" type="ORF">CHIRRI_LOCUS9589</name>
</gene>
<reference evidence="1" key="1">
    <citation type="submission" date="2022-01" db="EMBL/GenBank/DDBJ databases">
        <authorList>
            <person name="King R."/>
        </authorList>
    </citation>
    <scope>NUCLEOTIDE SEQUENCE</scope>
</reference>
<sequence>MSDEASIKSIQDKPNYKFTGKGVIKMFISSVNSFYGKFIVSQLLSYSTNNGTKYEIYGTIQESQAIMLSDVEFLNPESESFLYNVTNCDVIVMDISHDKMQLQESKAIVNQLENLLTNGTELKVKLILISTVLIWTKTTHYDEILTDSNYRKRLPHPCFRIIYGEEQGIFHYIFKQCFFNHPYVDVFMPGVNYLPIIYIHDFEKIVLNLLTNFPDVSSNYILAVQPNLSTAFDIARIFAQAISGNEIMIRICGKEEIFAINIDEITQRTYNHMTLNLRLKSDYLKDFEFTINGHNLEDSAEQIGNEFYESRRLKPIKSPHTSQLKLAKKLSQFYCLHPIDHKCFLKTYQCRLVSSNKSRT</sequence>
<dbReference type="AlphaFoldDB" id="A0A9N9RWX0"/>
<reference evidence="1" key="2">
    <citation type="submission" date="2022-10" db="EMBL/GenBank/DDBJ databases">
        <authorList>
            <consortium name="ENA_rothamsted_submissions"/>
            <consortium name="culmorum"/>
            <person name="King R."/>
        </authorList>
    </citation>
    <scope>NUCLEOTIDE SEQUENCE</scope>
</reference>
<dbReference type="Proteomes" id="UP001153620">
    <property type="component" value="Chromosome 3"/>
</dbReference>